<reference evidence="2 3" key="1">
    <citation type="submission" date="2024-11" db="EMBL/GenBank/DDBJ databases">
        <title>A near-complete genome assembly of Cinchona calisaya.</title>
        <authorList>
            <person name="Lian D.C."/>
            <person name="Zhao X.W."/>
            <person name="Wei L."/>
        </authorList>
    </citation>
    <scope>NUCLEOTIDE SEQUENCE [LARGE SCALE GENOMIC DNA]</scope>
    <source>
        <tissue evidence="2">Nenye</tissue>
    </source>
</reference>
<keyword evidence="3" id="KW-1185">Reference proteome</keyword>
<protein>
    <recommendedName>
        <fullName evidence="1">RNase H type-1 domain-containing protein</fullName>
    </recommendedName>
</protein>
<dbReference type="EMBL" id="JBJUIK010000007">
    <property type="protein sequence ID" value="KAL3522835.1"/>
    <property type="molecule type" value="Genomic_DNA"/>
</dbReference>
<name>A0ABD2ZWY0_9GENT</name>
<dbReference type="InterPro" id="IPR002156">
    <property type="entry name" value="RNaseH_domain"/>
</dbReference>
<dbReference type="Pfam" id="PF13456">
    <property type="entry name" value="RVT_3"/>
    <property type="match status" value="1"/>
</dbReference>
<accession>A0ABD2ZWY0</accession>
<comment type="caution">
    <text evidence="2">The sequence shown here is derived from an EMBL/GenBank/DDBJ whole genome shotgun (WGS) entry which is preliminary data.</text>
</comment>
<dbReference type="Proteomes" id="UP001630127">
    <property type="component" value="Unassembled WGS sequence"/>
</dbReference>
<gene>
    <name evidence="2" type="ORF">ACH5RR_015669</name>
</gene>
<proteinExistence type="predicted"/>
<evidence type="ECO:0000313" key="2">
    <source>
        <dbReference type="EMBL" id="KAL3522835.1"/>
    </source>
</evidence>
<evidence type="ECO:0000259" key="1">
    <source>
        <dbReference type="Pfam" id="PF13456"/>
    </source>
</evidence>
<feature type="domain" description="RNase H type-1" evidence="1">
    <location>
        <begin position="72"/>
        <end position="159"/>
    </location>
</feature>
<dbReference type="AlphaFoldDB" id="A0ABD2ZWY0"/>
<sequence>MPRIWFWQLKQSGEGSSGLLMTEKTLVPSALGVSSDNRVTKLDTTPTVQLKQFFGGWSLNSKLSHKSFDHGSNPGQTGCGGIFRDIRGLDVAGFYYSNGEATSLEVGAYGLLRGFKMKIDRAYLAMEIEIKSLSLFNMVQASEKPGPLQNEPILDQLIKHVEMEKMVPPKNQSLSSIPVSVAQKIGKDAFVDIEIPFMHPSSMQNQPRQKGGICELI</sequence>
<evidence type="ECO:0000313" key="3">
    <source>
        <dbReference type="Proteomes" id="UP001630127"/>
    </source>
</evidence>
<organism evidence="2 3">
    <name type="scientific">Cinchona calisaya</name>
    <dbReference type="NCBI Taxonomy" id="153742"/>
    <lineage>
        <taxon>Eukaryota</taxon>
        <taxon>Viridiplantae</taxon>
        <taxon>Streptophyta</taxon>
        <taxon>Embryophyta</taxon>
        <taxon>Tracheophyta</taxon>
        <taxon>Spermatophyta</taxon>
        <taxon>Magnoliopsida</taxon>
        <taxon>eudicotyledons</taxon>
        <taxon>Gunneridae</taxon>
        <taxon>Pentapetalae</taxon>
        <taxon>asterids</taxon>
        <taxon>lamiids</taxon>
        <taxon>Gentianales</taxon>
        <taxon>Rubiaceae</taxon>
        <taxon>Cinchonoideae</taxon>
        <taxon>Cinchoneae</taxon>
        <taxon>Cinchona</taxon>
    </lineage>
</organism>